<sequence>MDKIDDNKNEIYNHRVYDDEIDIFKNNNYNSKLIVPNNSVSVLLVLDSSITNSSANLGTNLSTNLSANSSTTNS</sequence>
<keyword evidence="2" id="KW-1185">Reference proteome</keyword>
<proteinExistence type="predicted"/>
<protein>
    <submittedName>
        <fullName evidence="1">16558_t:CDS:1</fullName>
    </submittedName>
</protein>
<name>A0ACA9PLD7_9GLOM</name>
<evidence type="ECO:0000313" key="2">
    <source>
        <dbReference type="Proteomes" id="UP000789702"/>
    </source>
</evidence>
<gene>
    <name evidence="1" type="ORF">DHETER_LOCUS12433</name>
</gene>
<reference evidence="1" key="1">
    <citation type="submission" date="2021-06" db="EMBL/GenBank/DDBJ databases">
        <authorList>
            <person name="Kallberg Y."/>
            <person name="Tangrot J."/>
            <person name="Rosling A."/>
        </authorList>
    </citation>
    <scope>NUCLEOTIDE SEQUENCE</scope>
    <source>
        <strain evidence="1">IL203A</strain>
    </source>
</reference>
<organism evidence="1 2">
    <name type="scientific">Dentiscutata heterogama</name>
    <dbReference type="NCBI Taxonomy" id="1316150"/>
    <lineage>
        <taxon>Eukaryota</taxon>
        <taxon>Fungi</taxon>
        <taxon>Fungi incertae sedis</taxon>
        <taxon>Mucoromycota</taxon>
        <taxon>Glomeromycotina</taxon>
        <taxon>Glomeromycetes</taxon>
        <taxon>Diversisporales</taxon>
        <taxon>Gigasporaceae</taxon>
        <taxon>Dentiscutata</taxon>
    </lineage>
</organism>
<dbReference type="EMBL" id="CAJVPU010030487">
    <property type="protein sequence ID" value="CAG8714100.1"/>
    <property type="molecule type" value="Genomic_DNA"/>
</dbReference>
<evidence type="ECO:0000313" key="1">
    <source>
        <dbReference type="EMBL" id="CAG8714100.1"/>
    </source>
</evidence>
<comment type="caution">
    <text evidence="1">The sequence shown here is derived from an EMBL/GenBank/DDBJ whole genome shotgun (WGS) entry which is preliminary data.</text>
</comment>
<dbReference type="Proteomes" id="UP000789702">
    <property type="component" value="Unassembled WGS sequence"/>
</dbReference>
<feature type="non-terminal residue" evidence="1">
    <location>
        <position position="74"/>
    </location>
</feature>
<accession>A0ACA9PLD7</accession>